<dbReference type="InterPro" id="IPR021265">
    <property type="entry name" value="DUF2842"/>
</dbReference>
<dbReference type="STRING" id="1123029.SAMN02745172_00742"/>
<keyword evidence="1" id="KW-1133">Transmembrane helix</keyword>
<sequence>MATDIQGRRLHRVRKLIGTVALVLFVIVYALVAMAIGAVLVPNHSGFVALVFYVVAGLGWVLPAGLIIKWMERGRL</sequence>
<proteinExistence type="predicted"/>
<dbReference type="OrthoDB" id="7510023at2"/>
<evidence type="ECO:0000313" key="3">
    <source>
        <dbReference type="Proteomes" id="UP000186406"/>
    </source>
</evidence>
<keyword evidence="1" id="KW-0812">Transmembrane</keyword>
<dbReference type="EMBL" id="FRXO01000001">
    <property type="protein sequence ID" value="SHO61367.1"/>
    <property type="molecule type" value="Genomic_DNA"/>
</dbReference>
<organism evidence="2 3">
    <name type="scientific">Pseudoxanthobacter soli DSM 19599</name>
    <dbReference type="NCBI Taxonomy" id="1123029"/>
    <lineage>
        <taxon>Bacteria</taxon>
        <taxon>Pseudomonadati</taxon>
        <taxon>Pseudomonadota</taxon>
        <taxon>Alphaproteobacteria</taxon>
        <taxon>Hyphomicrobiales</taxon>
        <taxon>Segnochrobactraceae</taxon>
        <taxon>Pseudoxanthobacter</taxon>
    </lineage>
</organism>
<keyword evidence="3" id="KW-1185">Reference proteome</keyword>
<feature type="transmembrane region" description="Helical" evidence="1">
    <location>
        <begin position="47"/>
        <end position="68"/>
    </location>
</feature>
<name>A0A1M7Z8X0_9HYPH</name>
<protein>
    <recommendedName>
        <fullName evidence="4">DUF2842 domain-containing protein</fullName>
    </recommendedName>
</protein>
<keyword evidence="1" id="KW-0472">Membrane</keyword>
<evidence type="ECO:0000313" key="2">
    <source>
        <dbReference type="EMBL" id="SHO61367.1"/>
    </source>
</evidence>
<gene>
    <name evidence="2" type="ORF">SAMN02745172_00742</name>
</gene>
<accession>A0A1M7Z8X0</accession>
<feature type="transmembrane region" description="Helical" evidence="1">
    <location>
        <begin position="16"/>
        <end position="41"/>
    </location>
</feature>
<reference evidence="2 3" key="1">
    <citation type="submission" date="2016-12" db="EMBL/GenBank/DDBJ databases">
        <authorList>
            <person name="Song W.-J."/>
            <person name="Kurnit D.M."/>
        </authorList>
    </citation>
    <scope>NUCLEOTIDE SEQUENCE [LARGE SCALE GENOMIC DNA]</scope>
    <source>
        <strain evidence="2 3">DSM 19599</strain>
    </source>
</reference>
<evidence type="ECO:0008006" key="4">
    <source>
        <dbReference type="Google" id="ProtNLM"/>
    </source>
</evidence>
<dbReference type="Pfam" id="PF11003">
    <property type="entry name" value="DUF2842"/>
    <property type="match status" value="1"/>
</dbReference>
<dbReference type="AlphaFoldDB" id="A0A1M7Z8X0"/>
<evidence type="ECO:0000256" key="1">
    <source>
        <dbReference type="SAM" id="Phobius"/>
    </source>
</evidence>
<dbReference type="Proteomes" id="UP000186406">
    <property type="component" value="Unassembled WGS sequence"/>
</dbReference>
<dbReference type="RefSeq" id="WP_073625780.1">
    <property type="nucleotide sequence ID" value="NZ_FRXO01000001.1"/>
</dbReference>